<dbReference type="InterPro" id="IPR035451">
    <property type="entry name" value="Ada-like_dom_sf"/>
</dbReference>
<keyword evidence="2" id="KW-0472">Membrane</keyword>
<dbReference type="Proteomes" id="UP000031419">
    <property type="component" value="Unassembled WGS sequence"/>
</dbReference>
<feature type="region of interest" description="Disordered" evidence="1">
    <location>
        <begin position="54"/>
        <end position="74"/>
    </location>
</feature>
<dbReference type="RefSeq" id="WP_037342963.1">
    <property type="nucleotide sequence ID" value="NZ_JAJUIW010000003.1"/>
</dbReference>
<evidence type="ECO:0000313" key="4">
    <source>
        <dbReference type="Proteomes" id="UP000031419"/>
    </source>
</evidence>
<dbReference type="STRING" id="28042.GU90_09720"/>
<proteinExistence type="predicted"/>
<keyword evidence="2" id="KW-1133">Transmembrane helix</keyword>
<evidence type="ECO:0000256" key="1">
    <source>
        <dbReference type="SAM" id="MobiDB-lite"/>
    </source>
</evidence>
<dbReference type="eggNOG" id="ENOG5032YYX">
    <property type="taxonomic scope" value="Bacteria"/>
</dbReference>
<dbReference type="OrthoDB" id="3638805at2"/>
<reference evidence="3 4" key="1">
    <citation type="submission" date="2014-06" db="EMBL/GenBank/DDBJ databases">
        <title>Saccharopolyspora rectivirgula DSM-43113 Genome sequencing.</title>
        <authorList>
            <person name="Barrera C."/>
            <person name="Millon L."/>
            <person name="Rognon B."/>
            <person name="Zaugg C."/>
            <person name="Monod M."/>
        </authorList>
    </citation>
    <scope>NUCLEOTIDE SEQUENCE [LARGE SCALE GENOMIC DNA]</scope>
    <source>
        <strain evidence="3 4">DSM 43113</strain>
    </source>
</reference>
<feature type="transmembrane region" description="Helical" evidence="2">
    <location>
        <begin position="27"/>
        <end position="44"/>
    </location>
</feature>
<name>A0A073AZF3_9PSEU</name>
<dbReference type="AlphaFoldDB" id="A0A073AZF3"/>
<dbReference type="SUPFAM" id="SSF57884">
    <property type="entry name" value="Ada DNA repair protein, N-terminal domain (N-Ada 10)"/>
    <property type="match status" value="1"/>
</dbReference>
<feature type="compositionally biased region" description="Low complexity" evidence="1">
    <location>
        <begin position="54"/>
        <end position="68"/>
    </location>
</feature>
<comment type="caution">
    <text evidence="3">The sequence shown here is derived from an EMBL/GenBank/DDBJ whole genome shotgun (WGS) entry which is preliminary data.</text>
</comment>
<dbReference type="EMBL" id="JNVU01000025">
    <property type="protein sequence ID" value="KEI44447.1"/>
    <property type="molecule type" value="Genomic_DNA"/>
</dbReference>
<gene>
    <name evidence="3" type="ORF">GU90_09720</name>
</gene>
<evidence type="ECO:0000313" key="3">
    <source>
        <dbReference type="EMBL" id="KEI44447.1"/>
    </source>
</evidence>
<evidence type="ECO:0000256" key="2">
    <source>
        <dbReference type="SAM" id="Phobius"/>
    </source>
</evidence>
<keyword evidence="2" id="KW-0812">Transmembrane</keyword>
<keyword evidence="4" id="KW-1185">Reference proteome</keyword>
<protein>
    <submittedName>
        <fullName evidence="3">Uncharacterized protein</fullName>
    </submittedName>
</protein>
<sequence>MLVVVFLLVLAAGGVLVWAVLSGQPDSAWFSVLLSGIGVLLLGVDRFRRRRAQRSSAESAAGSAGPEFADADDEPAAELVSAADAAAVAELSEQVLVVDERPRYHLPGCDWLVGRETVALSLSEARELGFTPCGRCEPVSTLVARVRGAD</sequence>
<organism evidence="3 4">
    <name type="scientific">Saccharopolyspora rectivirgula</name>
    <dbReference type="NCBI Taxonomy" id="28042"/>
    <lineage>
        <taxon>Bacteria</taxon>
        <taxon>Bacillati</taxon>
        <taxon>Actinomycetota</taxon>
        <taxon>Actinomycetes</taxon>
        <taxon>Pseudonocardiales</taxon>
        <taxon>Pseudonocardiaceae</taxon>
        <taxon>Saccharopolyspora</taxon>
    </lineage>
</organism>
<accession>A0A073AZF3</accession>